<feature type="domain" description="Flavodoxin-like fold" evidence="2">
    <location>
        <begin position="1"/>
        <end position="166"/>
    </location>
</feature>
<keyword evidence="1" id="KW-0560">Oxidoreductase</keyword>
<dbReference type="InterPro" id="IPR003680">
    <property type="entry name" value="Flavodoxin_fold"/>
</dbReference>
<evidence type="ECO:0000313" key="3">
    <source>
        <dbReference type="EMBL" id="WZN43232.1"/>
    </source>
</evidence>
<dbReference type="EMBL" id="CP149822">
    <property type="protein sequence ID" value="WZN43232.1"/>
    <property type="molecule type" value="Genomic_DNA"/>
</dbReference>
<name>A0ABZ2YUF6_9BACT</name>
<sequence>MKILILFAHPAFERSRVHARLLKAVRTLPGITLRDLYEEYPDFDVLPKQEQPILEKHDLIILQHPFYWYSGPALLKQWMDLVLEHGWAYGKDGVALQGKYLMQVISTGGNAHAYTAGGHHGHAVCDFLLPYRQTAALCHMDYLPPYIVPGSAHIADEDLARYADGFVQLLQGLSNNTIDLKALMRQPEANMLTGLPGLLPAPPR</sequence>
<dbReference type="PANTHER" id="PTHR47307:SF1">
    <property type="entry name" value="GLUTATHIONE-REGULATED POTASSIUM-EFFLUX SYSTEM ANCILLARY PROTEIN KEFG"/>
    <property type="match status" value="1"/>
</dbReference>
<protein>
    <submittedName>
        <fullName evidence="3">NAD(P)H-dependent oxidoreductase</fullName>
    </submittedName>
</protein>
<evidence type="ECO:0000313" key="4">
    <source>
        <dbReference type="Proteomes" id="UP001485459"/>
    </source>
</evidence>
<dbReference type="InterPro" id="IPR046980">
    <property type="entry name" value="KefG/KefF"/>
</dbReference>
<dbReference type="SUPFAM" id="SSF52218">
    <property type="entry name" value="Flavoproteins"/>
    <property type="match status" value="1"/>
</dbReference>
<accession>A0ABZ2YUF6</accession>
<reference evidence="4" key="1">
    <citation type="submission" date="2024-03" db="EMBL/GenBank/DDBJ databases">
        <title>Chitinophaga horti sp. nov., isolated from garden soil.</title>
        <authorList>
            <person name="Lee D.S."/>
            <person name="Han D.M."/>
            <person name="Baek J.H."/>
            <person name="Choi D.G."/>
            <person name="Jeon J.H."/>
            <person name="Jeon C.O."/>
        </authorList>
    </citation>
    <scope>NUCLEOTIDE SEQUENCE [LARGE SCALE GENOMIC DNA]</scope>
    <source>
        <strain evidence="4">GPA1</strain>
    </source>
</reference>
<dbReference type="Proteomes" id="UP001485459">
    <property type="component" value="Chromosome"/>
</dbReference>
<dbReference type="InterPro" id="IPR029039">
    <property type="entry name" value="Flavoprotein-like_sf"/>
</dbReference>
<dbReference type="RefSeq" id="WP_341838049.1">
    <property type="nucleotide sequence ID" value="NZ_CP149822.1"/>
</dbReference>
<proteinExistence type="predicted"/>
<keyword evidence="4" id="KW-1185">Reference proteome</keyword>
<gene>
    <name evidence="3" type="ORF">WJU16_09330</name>
</gene>
<dbReference type="Pfam" id="PF02525">
    <property type="entry name" value="Flavodoxin_2"/>
    <property type="match status" value="1"/>
</dbReference>
<dbReference type="Gene3D" id="3.40.50.360">
    <property type="match status" value="1"/>
</dbReference>
<evidence type="ECO:0000256" key="1">
    <source>
        <dbReference type="ARBA" id="ARBA00023002"/>
    </source>
</evidence>
<organism evidence="3 4">
    <name type="scientific">Chitinophaga pollutisoli</name>
    <dbReference type="NCBI Taxonomy" id="3133966"/>
    <lineage>
        <taxon>Bacteria</taxon>
        <taxon>Pseudomonadati</taxon>
        <taxon>Bacteroidota</taxon>
        <taxon>Chitinophagia</taxon>
        <taxon>Chitinophagales</taxon>
        <taxon>Chitinophagaceae</taxon>
        <taxon>Chitinophaga</taxon>
    </lineage>
</organism>
<evidence type="ECO:0000259" key="2">
    <source>
        <dbReference type="Pfam" id="PF02525"/>
    </source>
</evidence>
<dbReference type="PANTHER" id="PTHR47307">
    <property type="entry name" value="GLUTATHIONE-REGULATED POTASSIUM-EFFLUX SYSTEM ANCILLARY PROTEIN KEFG"/>
    <property type="match status" value="1"/>
</dbReference>